<dbReference type="GO" id="GO:0003735">
    <property type="term" value="F:structural constituent of ribosome"/>
    <property type="evidence" value="ECO:0007669"/>
    <property type="project" value="InterPro"/>
</dbReference>
<comment type="similarity">
    <text evidence="2">Belongs to the universal ribosomal protein uL2 family.</text>
</comment>
<evidence type="ECO:0000256" key="6">
    <source>
        <dbReference type="ARBA" id="ARBA00078513"/>
    </source>
</evidence>
<evidence type="ECO:0000313" key="8">
    <source>
        <dbReference type="EMBL" id="KAJ8766508.1"/>
    </source>
</evidence>
<keyword evidence="9" id="KW-1185">Reference proteome</keyword>
<evidence type="ECO:0000256" key="1">
    <source>
        <dbReference type="ARBA" id="ARBA00004173"/>
    </source>
</evidence>
<dbReference type="PANTHER" id="PTHR13691">
    <property type="entry name" value="RIBOSOMAL PROTEIN L2"/>
    <property type="match status" value="1"/>
</dbReference>
<comment type="subcellular location">
    <subcellularLocation>
        <location evidence="1">Mitochondrion</location>
    </subcellularLocation>
</comment>
<dbReference type="GO" id="GO:0032543">
    <property type="term" value="P:mitochondrial translation"/>
    <property type="evidence" value="ECO:0007669"/>
    <property type="project" value="TreeGrafter"/>
</dbReference>
<keyword evidence="3" id="KW-0689">Ribosomal protein</keyword>
<keyword evidence="4" id="KW-0496">Mitochondrion</keyword>
<sequence>MSSFKQAQRAFRHLTFSKAKTAGRNSAGRITSFHRGGGAKRLGRVIDVKRNVPCIGVVERIEYDPNRSSRIALVRWMEGLHDDIQNEKKVPTKVDTAQRKEESAPRPKILDPALPQVRGLFAGKVDQRKVAATMRTLFSSGSLPKKVAGGKISSSNSRSLLVDGRCFHSYALHAASS</sequence>
<feature type="domain" description="Large ribosomal subunit protein uL2 RNA-binding" evidence="7">
    <location>
        <begin position="23"/>
        <end position="96"/>
    </location>
</feature>
<dbReference type="GO" id="GO:0003723">
    <property type="term" value="F:RNA binding"/>
    <property type="evidence" value="ECO:0007669"/>
    <property type="project" value="TreeGrafter"/>
</dbReference>
<dbReference type="Proteomes" id="UP001159364">
    <property type="component" value="Linkage Group LG05"/>
</dbReference>
<comment type="caution">
    <text evidence="8">The sequence shown here is derived from an EMBL/GenBank/DDBJ whole genome shotgun (WGS) entry which is preliminary data.</text>
</comment>
<evidence type="ECO:0000256" key="4">
    <source>
        <dbReference type="ARBA" id="ARBA00023128"/>
    </source>
</evidence>
<dbReference type="SUPFAM" id="SSF50249">
    <property type="entry name" value="Nucleic acid-binding proteins"/>
    <property type="match status" value="1"/>
</dbReference>
<evidence type="ECO:0000256" key="2">
    <source>
        <dbReference type="ARBA" id="ARBA00005636"/>
    </source>
</evidence>
<accession>A0AAV8TJV2</accession>
<keyword evidence="5" id="KW-0687">Ribonucleoprotein</keyword>
<evidence type="ECO:0000256" key="5">
    <source>
        <dbReference type="ARBA" id="ARBA00023274"/>
    </source>
</evidence>
<protein>
    <recommendedName>
        <fullName evidence="6">60S ribosomal protein L2, mitochondrial</fullName>
    </recommendedName>
</protein>
<dbReference type="InterPro" id="IPR002171">
    <property type="entry name" value="Ribosomal_uL2"/>
</dbReference>
<reference evidence="8 9" key="1">
    <citation type="submission" date="2021-09" db="EMBL/GenBank/DDBJ databases">
        <title>Genomic insights and catalytic innovation underlie evolution of tropane alkaloids biosynthesis.</title>
        <authorList>
            <person name="Wang Y.-J."/>
            <person name="Tian T."/>
            <person name="Huang J.-P."/>
            <person name="Huang S.-X."/>
        </authorList>
    </citation>
    <scope>NUCLEOTIDE SEQUENCE [LARGE SCALE GENOMIC DNA]</scope>
    <source>
        <strain evidence="8">KIB-2018</strain>
        <tissue evidence="8">Leaf</tissue>
    </source>
</reference>
<proteinExistence type="inferred from homology"/>
<evidence type="ECO:0000313" key="9">
    <source>
        <dbReference type="Proteomes" id="UP001159364"/>
    </source>
</evidence>
<evidence type="ECO:0000259" key="7">
    <source>
        <dbReference type="SMART" id="SM01383"/>
    </source>
</evidence>
<dbReference type="Pfam" id="PF00181">
    <property type="entry name" value="Ribosomal_L2_N"/>
    <property type="match status" value="1"/>
</dbReference>
<name>A0AAV8TJV2_9ROSI</name>
<organism evidence="8 9">
    <name type="scientific">Erythroxylum novogranatense</name>
    <dbReference type="NCBI Taxonomy" id="1862640"/>
    <lineage>
        <taxon>Eukaryota</taxon>
        <taxon>Viridiplantae</taxon>
        <taxon>Streptophyta</taxon>
        <taxon>Embryophyta</taxon>
        <taxon>Tracheophyta</taxon>
        <taxon>Spermatophyta</taxon>
        <taxon>Magnoliopsida</taxon>
        <taxon>eudicotyledons</taxon>
        <taxon>Gunneridae</taxon>
        <taxon>Pentapetalae</taxon>
        <taxon>rosids</taxon>
        <taxon>fabids</taxon>
        <taxon>Malpighiales</taxon>
        <taxon>Erythroxylaceae</taxon>
        <taxon>Erythroxylum</taxon>
    </lineage>
</organism>
<evidence type="ECO:0000256" key="3">
    <source>
        <dbReference type="ARBA" id="ARBA00022980"/>
    </source>
</evidence>
<dbReference type="Gene3D" id="2.40.50.140">
    <property type="entry name" value="Nucleic acid-binding proteins"/>
    <property type="match status" value="1"/>
</dbReference>
<dbReference type="AlphaFoldDB" id="A0AAV8TJV2"/>
<dbReference type="GO" id="GO:0005762">
    <property type="term" value="C:mitochondrial large ribosomal subunit"/>
    <property type="evidence" value="ECO:0007669"/>
    <property type="project" value="TreeGrafter"/>
</dbReference>
<dbReference type="InterPro" id="IPR012340">
    <property type="entry name" value="NA-bd_OB-fold"/>
</dbReference>
<dbReference type="PANTHER" id="PTHR13691:SF44">
    <property type="entry name" value="LARGE RIBOSOMAL SUBUNIT PROTEIN UL2MZ-RELATED"/>
    <property type="match status" value="1"/>
</dbReference>
<gene>
    <name evidence="8" type="ORF">K2173_022567</name>
</gene>
<dbReference type="InterPro" id="IPR022666">
    <property type="entry name" value="Ribosomal_uL2_RNA-bd_dom"/>
</dbReference>
<dbReference type="SMART" id="SM01383">
    <property type="entry name" value="Ribosomal_L2"/>
    <property type="match status" value="1"/>
</dbReference>
<dbReference type="EMBL" id="JAIWQS010000005">
    <property type="protein sequence ID" value="KAJ8766508.1"/>
    <property type="molecule type" value="Genomic_DNA"/>
</dbReference>
<dbReference type="FunFam" id="2.40.50.140:FF:000254">
    <property type="entry name" value="Ribosomal protein L2 mitochondrion"/>
    <property type="match status" value="1"/>
</dbReference>